<keyword evidence="4" id="KW-0862">Zinc</keyword>
<evidence type="ECO:0000256" key="4">
    <source>
        <dbReference type="ARBA" id="ARBA00022833"/>
    </source>
</evidence>
<evidence type="ECO:0000256" key="3">
    <source>
        <dbReference type="ARBA" id="ARBA00022801"/>
    </source>
</evidence>
<evidence type="ECO:0000313" key="7">
    <source>
        <dbReference type="EMBL" id="SFN65301.1"/>
    </source>
</evidence>
<dbReference type="InterPro" id="IPR051013">
    <property type="entry name" value="MBL_superfamily_lactonases"/>
</dbReference>
<sequence>MTPTRRQVLCGLGATALFGAPRMTLAADQITLGQAKITTVSDGHLVLPKDFLLGDLPAVETAPILEKYGITGDVMHPPCNVTLLQDGDRTILFDAGSGSGFMPSAGDLVDTLAALDVAPDDVTHVVFTHGHPDHLWGVLDDFDDLVFANASYMIGQREWDYWTDPDTVNTIGEERASFAVGAARRLAALKDQVSFFSDGQEVLSGVMAHATFGHTPGHMSFEIRQGSDSVMVVGDAIGNGHLAFERPDWASGSDQDAETGIKTRQRLLDQLAQDKMAMIGFHLPDGGLGRVERNGDSYRFVSEV</sequence>
<dbReference type="InterPro" id="IPR036866">
    <property type="entry name" value="RibonucZ/Hydroxyglut_hydro"/>
</dbReference>
<dbReference type="Gene3D" id="3.60.15.10">
    <property type="entry name" value="Ribonuclease Z/Hydroxyacylglutathione hydrolase-like"/>
    <property type="match status" value="1"/>
</dbReference>
<comment type="similarity">
    <text evidence="1">Belongs to the metallo-beta-lactamase superfamily.</text>
</comment>
<dbReference type="STRING" id="1005928.SAMN04487859_106150"/>
<keyword evidence="5" id="KW-0732">Signal</keyword>
<evidence type="ECO:0000256" key="5">
    <source>
        <dbReference type="SAM" id="SignalP"/>
    </source>
</evidence>
<dbReference type="SMART" id="SM00849">
    <property type="entry name" value="Lactamase_B"/>
    <property type="match status" value="1"/>
</dbReference>
<feature type="chain" id="PRO_5011641927" evidence="5">
    <location>
        <begin position="27"/>
        <end position="304"/>
    </location>
</feature>
<feature type="signal peptide" evidence="5">
    <location>
        <begin position="1"/>
        <end position="26"/>
    </location>
</feature>
<proteinExistence type="inferred from homology"/>
<dbReference type="CDD" id="cd07720">
    <property type="entry name" value="OPHC2-like_MBL-fold"/>
    <property type="match status" value="1"/>
</dbReference>
<keyword evidence="8" id="KW-1185">Reference proteome</keyword>
<protein>
    <submittedName>
        <fullName evidence="7">Glyoxylase, beta-lactamase superfamily II</fullName>
    </submittedName>
</protein>
<dbReference type="Pfam" id="PF00753">
    <property type="entry name" value="Lactamase_B"/>
    <property type="match status" value="1"/>
</dbReference>
<dbReference type="GO" id="GO:0016787">
    <property type="term" value="F:hydrolase activity"/>
    <property type="evidence" value="ECO:0007669"/>
    <property type="project" value="UniProtKB-KW"/>
</dbReference>
<dbReference type="SUPFAM" id="SSF56281">
    <property type="entry name" value="Metallo-hydrolase/oxidoreductase"/>
    <property type="match status" value="1"/>
</dbReference>
<dbReference type="OrthoDB" id="9773738at2"/>
<accession>A0A1I5AS73</accession>
<evidence type="ECO:0000313" key="8">
    <source>
        <dbReference type="Proteomes" id="UP000198599"/>
    </source>
</evidence>
<dbReference type="PANTHER" id="PTHR42978">
    <property type="entry name" value="QUORUM-QUENCHING LACTONASE YTNP-RELATED-RELATED"/>
    <property type="match status" value="1"/>
</dbReference>
<dbReference type="InterPro" id="IPR001279">
    <property type="entry name" value="Metallo-B-lactamas"/>
</dbReference>
<feature type="domain" description="Metallo-beta-lactamase" evidence="6">
    <location>
        <begin position="78"/>
        <end position="282"/>
    </location>
</feature>
<dbReference type="RefSeq" id="WP_092836195.1">
    <property type="nucleotide sequence ID" value="NZ_FOVP01000006.1"/>
</dbReference>
<keyword evidence="2" id="KW-0479">Metal-binding</keyword>
<gene>
    <name evidence="7" type="ORF">SAMN04487859_106150</name>
</gene>
<evidence type="ECO:0000259" key="6">
    <source>
        <dbReference type="SMART" id="SM00849"/>
    </source>
</evidence>
<reference evidence="8" key="1">
    <citation type="submission" date="2016-10" db="EMBL/GenBank/DDBJ databases">
        <authorList>
            <person name="Varghese N."/>
            <person name="Submissions S."/>
        </authorList>
    </citation>
    <scope>NUCLEOTIDE SEQUENCE [LARGE SCALE GENOMIC DNA]</scope>
    <source>
        <strain evidence="8">DSM 28463</strain>
    </source>
</reference>
<dbReference type="PANTHER" id="PTHR42978:SF6">
    <property type="entry name" value="QUORUM-QUENCHING LACTONASE YTNP-RELATED"/>
    <property type="match status" value="1"/>
</dbReference>
<name>A0A1I5AS73_9RHOB</name>
<dbReference type="Proteomes" id="UP000198599">
    <property type="component" value="Unassembled WGS sequence"/>
</dbReference>
<dbReference type="GO" id="GO:0046872">
    <property type="term" value="F:metal ion binding"/>
    <property type="evidence" value="ECO:0007669"/>
    <property type="project" value="UniProtKB-KW"/>
</dbReference>
<organism evidence="7 8">
    <name type="scientific">Roseovarius lutimaris</name>
    <dbReference type="NCBI Taxonomy" id="1005928"/>
    <lineage>
        <taxon>Bacteria</taxon>
        <taxon>Pseudomonadati</taxon>
        <taxon>Pseudomonadota</taxon>
        <taxon>Alphaproteobacteria</taxon>
        <taxon>Rhodobacterales</taxon>
        <taxon>Roseobacteraceae</taxon>
        <taxon>Roseovarius</taxon>
    </lineage>
</organism>
<dbReference type="AlphaFoldDB" id="A0A1I5AS73"/>
<dbReference type="EMBL" id="FOVP01000006">
    <property type="protein sequence ID" value="SFN65301.1"/>
    <property type="molecule type" value="Genomic_DNA"/>
</dbReference>
<evidence type="ECO:0000256" key="2">
    <source>
        <dbReference type="ARBA" id="ARBA00022723"/>
    </source>
</evidence>
<evidence type="ECO:0000256" key="1">
    <source>
        <dbReference type="ARBA" id="ARBA00007749"/>
    </source>
</evidence>
<keyword evidence="3" id="KW-0378">Hydrolase</keyword>